<evidence type="ECO:0000313" key="2">
    <source>
        <dbReference type="Proteomes" id="UP000184774"/>
    </source>
</evidence>
<dbReference type="AlphaFoldDB" id="A0A1N6M9N3"/>
<protein>
    <submittedName>
        <fullName evidence="1">Uncharacterized protein</fullName>
    </submittedName>
</protein>
<evidence type="ECO:0000313" key="1">
    <source>
        <dbReference type="EMBL" id="SIO96067.1"/>
    </source>
</evidence>
<sequence>MEKQLQSTKLGIKSTLLVIFGWLAFFSSFMLQPDLTIAAIILQTVARVLP</sequence>
<gene>
    <name evidence="1" type="ORF">VSP9026_03825</name>
</gene>
<dbReference type="EMBL" id="FSSB01000025">
    <property type="protein sequence ID" value="SIO96067.1"/>
    <property type="molecule type" value="Genomic_DNA"/>
</dbReference>
<reference evidence="1 2" key="1">
    <citation type="submission" date="2016-12" db="EMBL/GenBank/DDBJ databases">
        <authorList>
            <person name="Song W.-J."/>
            <person name="Kurnit D.M."/>
        </authorList>
    </citation>
    <scope>NUCLEOTIDE SEQUENCE [LARGE SCALE GENOMIC DNA]</scope>
    <source>
        <strain evidence="1 2">CECT 9026</strain>
    </source>
</reference>
<organism evidence="1 2">
    <name type="scientific">Vibrio spartinae</name>
    <dbReference type="NCBI Taxonomy" id="1918945"/>
    <lineage>
        <taxon>Bacteria</taxon>
        <taxon>Pseudomonadati</taxon>
        <taxon>Pseudomonadota</taxon>
        <taxon>Gammaproteobacteria</taxon>
        <taxon>Vibrionales</taxon>
        <taxon>Vibrionaceae</taxon>
        <taxon>Vibrio</taxon>
    </lineage>
</organism>
<dbReference type="Proteomes" id="UP000184774">
    <property type="component" value="Unassembled WGS sequence"/>
</dbReference>
<name>A0A1N6M9N3_9VIBR</name>
<accession>A0A1N6M9N3</accession>
<proteinExistence type="predicted"/>
<dbReference type="RefSeq" id="WP_162841957.1">
    <property type="nucleotide sequence ID" value="NZ_AP024907.1"/>
</dbReference>